<dbReference type="RefSeq" id="WP_048098670.1">
    <property type="nucleotide sequence ID" value="NZ_JFZT01000016.1"/>
</dbReference>
<evidence type="ECO:0000313" key="2">
    <source>
        <dbReference type="Proteomes" id="UP000024332"/>
    </source>
</evidence>
<dbReference type="Gene3D" id="3.40.1260.10">
    <property type="entry name" value="DsrEFH-like"/>
    <property type="match status" value="1"/>
</dbReference>
<reference evidence="1 2" key="1">
    <citation type="submission" date="2014-03" db="EMBL/GenBank/DDBJ databases">
        <title>Draft genome sequence of the novel thermoacidophilic archaea Acidianus copahuensis ALE1 strain, isolated from Copahue volcanic area in Neuquen Argentina.</title>
        <authorList>
            <person name="Urbieta M.S."/>
            <person name="Rascovan N."/>
            <person name="Castro C."/>
            <person name="Revale S."/>
            <person name="Giaveno M.A."/>
            <person name="Vazquez M.P."/>
            <person name="Donati E.R."/>
        </authorList>
    </citation>
    <scope>NUCLEOTIDE SEQUENCE [LARGE SCALE GENOMIC DNA]</scope>
    <source>
        <strain evidence="1 2">ALE1</strain>
    </source>
</reference>
<dbReference type="Proteomes" id="UP000024332">
    <property type="component" value="Unassembled WGS sequence"/>
</dbReference>
<accession>A0A031LVR3</accession>
<keyword evidence="2" id="KW-1185">Reference proteome</keyword>
<dbReference type="OrthoDB" id="41780at2157"/>
<evidence type="ECO:0008006" key="3">
    <source>
        <dbReference type="Google" id="ProtNLM"/>
    </source>
</evidence>
<name>A0A031LVR3_9CREN</name>
<dbReference type="SUPFAM" id="SSF75169">
    <property type="entry name" value="DsrEFH-like"/>
    <property type="match status" value="1"/>
</dbReference>
<dbReference type="InterPro" id="IPR027396">
    <property type="entry name" value="DsrEFH-like"/>
</dbReference>
<proteinExistence type="predicted"/>
<dbReference type="STRING" id="1160895.CM19_01665"/>
<evidence type="ECO:0000313" key="1">
    <source>
        <dbReference type="EMBL" id="EZQ11223.1"/>
    </source>
</evidence>
<comment type="caution">
    <text evidence="1">The sequence shown here is derived from an EMBL/GenBank/DDBJ whole genome shotgun (WGS) entry which is preliminary data.</text>
</comment>
<sequence length="114" mass="12489">MAKNIVVMINSGKDQKPKILTGLTLALVGKQKQLFDDIQVIFFGPSEQLIAENDPDVMSMLNQMMSIEKVYACQLVGDSMKITDKLKAISGLNVTLVGPLIADLVSKGYEILNF</sequence>
<organism evidence="1 2">
    <name type="scientific">Candidatus Acidianus copahuensis</name>
    <dbReference type="NCBI Taxonomy" id="1160895"/>
    <lineage>
        <taxon>Archaea</taxon>
        <taxon>Thermoproteota</taxon>
        <taxon>Thermoprotei</taxon>
        <taxon>Sulfolobales</taxon>
        <taxon>Sulfolobaceae</taxon>
        <taxon>Acidianus</taxon>
    </lineage>
</organism>
<dbReference type="AlphaFoldDB" id="A0A031LVR3"/>
<gene>
    <name evidence="1" type="ORF">CM19_01665</name>
</gene>
<protein>
    <recommendedName>
        <fullName evidence="3">DsrE family protein</fullName>
    </recommendedName>
</protein>
<dbReference type="EMBL" id="JFZT01000016">
    <property type="protein sequence ID" value="EZQ11223.1"/>
    <property type="molecule type" value="Genomic_DNA"/>
</dbReference>